<evidence type="ECO:0000256" key="1">
    <source>
        <dbReference type="ARBA" id="ARBA00005695"/>
    </source>
</evidence>
<evidence type="ECO:0000313" key="5">
    <source>
        <dbReference type="EMBL" id="RLE08623.1"/>
    </source>
</evidence>
<sequence>MRYQQGMVTILAIFTLLTGLGSYAKEPIAGGDLVFATAFPVQTLDPHLALDNSSIQVSKAIYQTLVKYSTEDETIQPCLASSWQANKQGKEWTFHLREGIRFHDGAPFNADAVIFSFERQLNPNHPYYEEKCFYGRYLFGRIIDKLQAVDEYTVKFTLKSTYVPFLYSLVSPAAMIVSPKAVKEYGKNFYQHPAGTGPFKLLDWGGDGEVVLERYEDYWGEKAHLNSLVFRPIPQEDFMIQALRKRKIQGAEFESSAGIKLAAESANQLKLVEIPHLEVVYLALNMRKTPLNRLKIREALYRAIDKEKLQRMFYPEKAVIARSLIPPTLWGYNPDLSEYELNPKRSRQLLKEAKVEGLTINLWIPEIPTSHLPDPEGMAGQIKEDLAKVGINVQIVKMDWRSYLKGCEKGEHHMTLSGWKADFPDPYDFLYPLLDPQVLRESDNTNWSFYQSSFLHEILQRARQVSDRIERKRLYQVAQKIIKQDIPCIPLVHTRQTLAFSPEVEGISIDYAGAVEFNKMWISKK</sequence>
<proteinExistence type="inferred from homology"/>
<dbReference type="Pfam" id="PF00496">
    <property type="entry name" value="SBP_bac_5"/>
    <property type="match status" value="1"/>
</dbReference>
<protein>
    <recommendedName>
        <fullName evidence="4">Solute-binding protein family 5 domain-containing protein</fullName>
    </recommendedName>
</protein>
<dbReference type="Gene3D" id="3.40.190.10">
    <property type="entry name" value="Periplasmic binding protein-like II"/>
    <property type="match status" value="1"/>
</dbReference>
<dbReference type="PANTHER" id="PTHR30290">
    <property type="entry name" value="PERIPLASMIC BINDING COMPONENT OF ABC TRANSPORTER"/>
    <property type="match status" value="1"/>
</dbReference>
<dbReference type="AlphaFoldDB" id="A0A497E3K1"/>
<comment type="caution">
    <text evidence="5">The sequence shown here is derived from an EMBL/GenBank/DDBJ whole genome shotgun (WGS) entry which is preliminary data.</text>
</comment>
<dbReference type="CDD" id="cd08493">
    <property type="entry name" value="PBP2_DppA_like"/>
    <property type="match status" value="1"/>
</dbReference>
<dbReference type="GO" id="GO:0015833">
    <property type="term" value="P:peptide transport"/>
    <property type="evidence" value="ECO:0007669"/>
    <property type="project" value="TreeGrafter"/>
</dbReference>
<accession>A0A497E3K1</accession>
<dbReference type="InterPro" id="IPR000914">
    <property type="entry name" value="SBP_5_dom"/>
</dbReference>
<keyword evidence="2" id="KW-0813">Transport</keyword>
<gene>
    <name evidence="5" type="ORF">DRJ00_05940</name>
</gene>
<dbReference type="PIRSF" id="PIRSF002741">
    <property type="entry name" value="MppA"/>
    <property type="match status" value="1"/>
</dbReference>
<organism evidence="5 6">
    <name type="scientific">Aerophobetes bacterium</name>
    <dbReference type="NCBI Taxonomy" id="2030807"/>
    <lineage>
        <taxon>Bacteria</taxon>
        <taxon>Candidatus Aerophobota</taxon>
    </lineage>
</organism>
<name>A0A497E3K1_UNCAE</name>
<dbReference type="Gene3D" id="3.10.105.10">
    <property type="entry name" value="Dipeptide-binding Protein, Domain 3"/>
    <property type="match status" value="1"/>
</dbReference>
<keyword evidence="3" id="KW-0732">Signal</keyword>
<evidence type="ECO:0000259" key="4">
    <source>
        <dbReference type="Pfam" id="PF00496"/>
    </source>
</evidence>
<dbReference type="Proteomes" id="UP000279422">
    <property type="component" value="Unassembled WGS sequence"/>
</dbReference>
<comment type="similarity">
    <text evidence="1">Belongs to the bacterial solute-binding protein 5 family.</text>
</comment>
<dbReference type="GO" id="GO:0043190">
    <property type="term" value="C:ATP-binding cassette (ABC) transporter complex"/>
    <property type="evidence" value="ECO:0007669"/>
    <property type="project" value="InterPro"/>
</dbReference>
<dbReference type="EMBL" id="QMPZ01000087">
    <property type="protein sequence ID" value="RLE08623.1"/>
    <property type="molecule type" value="Genomic_DNA"/>
</dbReference>
<dbReference type="PANTHER" id="PTHR30290:SF9">
    <property type="entry name" value="OLIGOPEPTIDE-BINDING PROTEIN APPA"/>
    <property type="match status" value="1"/>
</dbReference>
<dbReference type="GO" id="GO:0042597">
    <property type="term" value="C:periplasmic space"/>
    <property type="evidence" value="ECO:0007669"/>
    <property type="project" value="UniProtKB-ARBA"/>
</dbReference>
<evidence type="ECO:0000313" key="6">
    <source>
        <dbReference type="Proteomes" id="UP000279422"/>
    </source>
</evidence>
<feature type="domain" description="Solute-binding protein family 5" evidence="4">
    <location>
        <begin position="74"/>
        <end position="436"/>
    </location>
</feature>
<dbReference type="SUPFAM" id="SSF53850">
    <property type="entry name" value="Periplasmic binding protein-like II"/>
    <property type="match status" value="1"/>
</dbReference>
<dbReference type="GO" id="GO:1904680">
    <property type="term" value="F:peptide transmembrane transporter activity"/>
    <property type="evidence" value="ECO:0007669"/>
    <property type="project" value="TreeGrafter"/>
</dbReference>
<reference evidence="5 6" key="1">
    <citation type="submission" date="2018-06" db="EMBL/GenBank/DDBJ databases">
        <title>Extensive metabolic versatility and redundancy in microbially diverse, dynamic hydrothermal sediments.</title>
        <authorList>
            <person name="Dombrowski N."/>
            <person name="Teske A."/>
            <person name="Baker B.J."/>
        </authorList>
    </citation>
    <scope>NUCLEOTIDE SEQUENCE [LARGE SCALE GENOMIC DNA]</scope>
    <source>
        <strain evidence="5">B47_G16</strain>
    </source>
</reference>
<dbReference type="InterPro" id="IPR030678">
    <property type="entry name" value="Peptide/Ni-bd"/>
</dbReference>
<evidence type="ECO:0000256" key="2">
    <source>
        <dbReference type="ARBA" id="ARBA00022448"/>
    </source>
</evidence>
<evidence type="ECO:0000256" key="3">
    <source>
        <dbReference type="ARBA" id="ARBA00022729"/>
    </source>
</evidence>
<dbReference type="Gene3D" id="3.90.76.10">
    <property type="entry name" value="Dipeptide-binding Protein, Domain 1"/>
    <property type="match status" value="1"/>
</dbReference>
<dbReference type="InterPro" id="IPR039424">
    <property type="entry name" value="SBP_5"/>
</dbReference>